<organism evidence="7 8">
    <name type="scientific">Sphingomonas colocasiae</name>
    <dbReference type="NCBI Taxonomy" id="1848973"/>
    <lineage>
        <taxon>Bacteria</taxon>
        <taxon>Pseudomonadati</taxon>
        <taxon>Pseudomonadota</taxon>
        <taxon>Alphaproteobacteria</taxon>
        <taxon>Sphingomonadales</taxon>
        <taxon>Sphingomonadaceae</taxon>
        <taxon>Sphingomonas</taxon>
    </lineage>
</organism>
<dbReference type="Pfam" id="PF02754">
    <property type="entry name" value="CCG"/>
    <property type="match status" value="1"/>
</dbReference>
<evidence type="ECO:0000313" key="7">
    <source>
        <dbReference type="EMBL" id="MBY8824858.1"/>
    </source>
</evidence>
<keyword evidence="4" id="KW-0408">Iron</keyword>
<keyword evidence="3" id="KW-0677">Repeat</keyword>
<evidence type="ECO:0000256" key="5">
    <source>
        <dbReference type="ARBA" id="ARBA00023014"/>
    </source>
</evidence>
<sequence length="445" mass="48620">MKEGSLDAPIRHPIDWRSDGFYDEEALDAELRRVFDICHGCRRCFNLCDSFPTLFDMVDESPGEDVESLESESFKAVVDACTLCDMCFMVKCPYVPPHEFDLDFPHLMLRYRAVEHRKGETGLADRELAKTDRNGKLGTLLNDVANWATQESNGLTRGVMQATLGIDKRAHLPGFAEVPLTRAVANRIPAPNAQAPGFGRKVALYATCYGNFNDQTPGEAAIKVLAHNGVEVRVEHPQCCAMPKLENGDLAAVADAAEQVAAWFAPLIDQGYDIVPLTTSCALMLKFEWPLLHPGNAAVKRLSEHTYDLSQYVVALSKEAGLVPIDAMPASIGVHFACHSRAQNMGPKAMEMLRLIPGATPALTERCSGHGGKWGIMAENFETGVKVGRPAAGALAKTDPDYMVSECPLAGPHLQQVMKLSGSEKVPERIGHPIEIMARAYGFED</sequence>
<keyword evidence="8" id="KW-1185">Reference proteome</keyword>
<accession>A0ABS7PU35</accession>
<name>A0ABS7PU35_9SPHN</name>
<dbReference type="PANTHER" id="PTHR32479">
    <property type="entry name" value="GLYCOLATE OXIDASE IRON-SULFUR SUBUNIT"/>
    <property type="match status" value="1"/>
</dbReference>
<evidence type="ECO:0000256" key="3">
    <source>
        <dbReference type="ARBA" id="ARBA00022737"/>
    </source>
</evidence>
<protein>
    <recommendedName>
        <fullName evidence="6">Cysteine-rich domain-containing protein</fullName>
    </recommendedName>
</protein>
<reference evidence="7 8" key="1">
    <citation type="submission" date="2021-08" db="EMBL/GenBank/DDBJ databases">
        <authorList>
            <person name="Tuo L."/>
        </authorList>
    </citation>
    <scope>NUCLEOTIDE SEQUENCE [LARGE SCALE GENOMIC DNA]</scope>
    <source>
        <strain evidence="7 8">JCM 31229</strain>
    </source>
</reference>
<dbReference type="RefSeq" id="WP_222991969.1">
    <property type="nucleotide sequence ID" value="NZ_JAINVV010000010.1"/>
</dbReference>
<evidence type="ECO:0000313" key="8">
    <source>
        <dbReference type="Proteomes" id="UP000706039"/>
    </source>
</evidence>
<evidence type="ECO:0000256" key="4">
    <source>
        <dbReference type="ARBA" id="ARBA00023004"/>
    </source>
</evidence>
<dbReference type="PANTHER" id="PTHR32479:SF19">
    <property type="entry name" value="ANAEROBIC GLYCEROL-3-PHOSPHATE DEHYDROGENASE SUBUNIT C"/>
    <property type="match status" value="1"/>
</dbReference>
<gene>
    <name evidence="7" type="ORF">K7G82_21320</name>
</gene>
<feature type="domain" description="Cysteine-rich" evidence="6">
    <location>
        <begin position="202"/>
        <end position="286"/>
    </location>
</feature>
<dbReference type="SUPFAM" id="SSF46548">
    <property type="entry name" value="alpha-helical ferredoxin"/>
    <property type="match status" value="1"/>
</dbReference>
<proteinExistence type="predicted"/>
<keyword evidence="5" id="KW-0411">Iron-sulfur</keyword>
<evidence type="ECO:0000259" key="6">
    <source>
        <dbReference type="Pfam" id="PF02754"/>
    </source>
</evidence>
<evidence type="ECO:0000256" key="1">
    <source>
        <dbReference type="ARBA" id="ARBA00022485"/>
    </source>
</evidence>
<dbReference type="Proteomes" id="UP000706039">
    <property type="component" value="Unassembled WGS sequence"/>
</dbReference>
<dbReference type="EMBL" id="JAINVV010000010">
    <property type="protein sequence ID" value="MBY8824858.1"/>
    <property type="molecule type" value="Genomic_DNA"/>
</dbReference>
<evidence type="ECO:0000256" key="2">
    <source>
        <dbReference type="ARBA" id="ARBA00022723"/>
    </source>
</evidence>
<comment type="caution">
    <text evidence="7">The sequence shown here is derived from an EMBL/GenBank/DDBJ whole genome shotgun (WGS) entry which is preliminary data.</text>
</comment>
<dbReference type="InterPro" id="IPR004017">
    <property type="entry name" value="Cys_rich_dom"/>
</dbReference>
<keyword evidence="2" id="KW-0479">Metal-binding</keyword>
<keyword evidence="1" id="KW-0004">4Fe-4S</keyword>